<keyword evidence="2" id="KW-1185">Reference proteome</keyword>
<reference evidence="1 2" key="1">
    <citation type="submission" date="2018-11" db="EMBL/GenBank/DDBJ databases">
        <authorList>
            <consortium name="Pathogen Informatics"/>
        </authorList>
    </citation>
    <scope>NUCLEOTIDE SEQUENCE [LARGE SCALE GENOMIC DNA]</scope>
    <source>
        <strain>Denwood</strain>
        <strain evidence="2">Zambia</strain>
    </source>
</reference>
<dbReference type="AlphaFoldDB" id="A0A3P8J534"/>
<proteinExistence type="predicted"/>
<gene>
    <name evidence="1" type="ORF">SMTD_LOCUS13575</name>
</gene>
<evidence type="ECO:0000313" key="1">
    <source>
        <dbReference type="EMBL" id="VDP63849.1"/>
    </source>
</evidence>
<sequence>MITSGVDKKYPFGILVCRKTVELQVDGNFKCFNAGILF</sequence>
<protein>
    <submittedName>
        <fullName evidence="1">Uncharacterized protein</fullName>
    </submittedName>
</protein>
<organism evidence="1 2">
    <name type="scientific">Schistosoma mattheei</name>
    <dbReference type="NCBI Taxonomy" id="31246"/>
    <lineage>
        <taxon>Eukaryota</taxon>
        <taxon>Metazoa</taxon>
        <taxon>Spiralia</taxon>
        <taxon>Lophotrochozoa</taxon>
        <taxon>Platyhelminthes</taxon>
        <taxon>Trematoda</taxon>
        <taxon>Digenea</taxon>
        <taxon>Strigeidida</taxon>
        <taxon>Schistosomatoidea</taxon>
        <taxon>Schistosomatidae</taxon>
        <taxon>Schistosoma</taxon>
    </lineage>
</organism>
<evidence type="ECO:0000313" key="2">
    <source>
        <dbReference type="Proteomes" id="UP000269396"/>
    </source>
</evidence>
<dbReference type="EMBL" id="UZAL01033663">
    <property type="protein sequence ID" value="VDP63849.1"/>
    <property type="molecule type" value="Genomic_DNA"/>
</dbReference>
<dbReference type="Proteomes" id="UP000269396">
    <property type="component" value="Unassembled WGS sequence"/>
</dbReference>
<name>A0A3P8J534_9TREM</name>
<accession>A0A3P8J534</accession>